<dbReference type="GO" id="GO:0005737">
    <property type="term" value="C:cytoplasm"/>
    <property type="evidence" value="ECO:0007669"/>
    <property type="project" value="TreeGrafter"/>
</dbReference>
<dbReference type="STRING" id="1231657.A0A1Y1ZEU3"/>
<keyword evidence="3" id="KW-0413">Isomerase</keyword>
<feature type="domain" description="Pseudouridine synthase I TruA alpha/beta" evidence="5">
    <location>
        <begin position="326"/>
        <end position="466"/>
    </location>
</feature>
<dbReference type="InterPro" id="IPR020097">
    <property type="entry name" value="PsdUridine_synth_TruA_a/b_dom"/>
</dbReference>
<dbReference type="GO" id="GO:1990481">
    <property type="term" value="P:mRNA pseudouridine synthesis"/>
    <property type="evidence" value="ECO:0007669"/>
    <property type="project" value="TreeGrafter"/>
</dbReference>
<protein>
    <submittedName>
        <fullName evidence="6">Pseudouridylate synthase-like protein 3</fullName>
    </submittedName>
</protein>
<feature type="compositionally biased region" description="Acidic residues" evidence="4">
    <location>
        <begin position="224"/>
        <end position="237"/>
    </location>
</feature>
<dbReference type="HAMAP" id="MF_00171">
    <property type="entry name" value="TruA"/>
    <property type="match status" value="1"/>
</dbReference>
<feature type="region of interest" description="Disordered" evidence="4">
    <location>
        <begin position="549"/>
        <end position="578"/>
    </location>
</feature>
<evidence type="ECO:0000313" key="7">
    <source>
        <dbReference type="Proteomes" id="UP000193144"/>
    </source>
</evidence>
<dbReference type="GO" id="GO:0005634">
    <property type="term" value="C:nucleus"/>
    <property type="evidence" value="ECO:0007669"/>
    <property type="project" value="TreeGrafter"/>
</dbReference>
<keyword evidence="7" id="KW-1185">Reference proteome</keyword>
<dbReference type="InterPro" id="IPR020094">
    <property type="entry name" value="TruA/RsuA/RluB/E/F_N"/>
</dbReference>
<evidence type="ECO:0000259" key="5">
    <source>
        <dbReference type="Pfam" id="PF01416"/>
    </source>
</evidence>
<dbReference type="Pfam" id="PF01416">
    <property type="entry name" value="PseudoU_synth_1"/>
    <property type="match status" value="1"/>
</dbReference>
<evidence type="ECO:0000256" key="2">
    <source>
        <dbReference type="ARBA" id="ARBA00022694"/>
    </source>
</evidence>
<dbReference type="GO" id="GO:0031119">
    <property type="term" value="P:tRNA pseudouridine synthesis"/>
    <property type="evidence" value="ECO:0007669"/>
    <property type="project" value="TreeGrafter"/>
</dbReference>
<sequence>MSSAKGYEAWNQKQLIARIKELEEKLQQQPCAQKELRTGPPAPNPATCVEYPIATKTGEQKPVPYRKPPRHQPKDFDASKYSTRLIALKFAYLGQKYNGFEHHKNNTTPLPTIEEELWKALMKTRLINPTPESGEKNGDYGRLDQKKISIWDRQGAEVNWDGCEYSKCGRTDRGVSAFGQVIGVRIRSNRPLPKPERPEEAPSEKVEEAASHQDTEFNLSGFESEPETPETEPFDDASDELPYIQLLNRVLPPDIRIYAWCPNPPADFSARFSCKERRYKYFFTNPCFSPNPGSSGLYAPTGQDPTDASSTLMREGWLDIAAMRTACDSLIGLHDFRNFCKIDASKQITNFQRRIFHASIEEISPLSLPAYLSHSSLQSSHSTSFSSASDSVPGSEGPKMYAFVLHGSAFLWHQVRSIIAILFLIGQGLEPASLIPSLLDISQNPTRPKYEMASDAPLVLWDCVFPAAEDIESSEVREHGYEDSLAWIFVGDPGGMEPKGRSGGGGIGRGKWGRGGVMDDLWEVWRGRKMEETLGALLMDTVARQGKYGVGDGTDEVEGPANKSSKTRPRVFDGDDVPKAKGNYIPVLKRERQEPVEVVNEKYARRKGLDVSRVAAKEEDADE</sequence>
<evidence type="ECO:0000313" key="6">
    <source>
        <dbReference type="EMBL" id="ORY08345.1"/>
    </source>
</evidence>
<accession>A0A1Y1ZEU3</accession>
<dbReference type="Gene3D" id="3.30.70.660">
    <property type="entry name" value="Pseudouridine synthase I, catalytic domain, C-terminal subdomain"/>
    <property type="match status" value="1"/>
</dbReference>
<dbReference type="GO" id="GO:0003723">
    <property type="term" value="F:RNA binding"/>
    <property type="evidence" value="ECO:0007669"/>
    <property type="project" value="InterPro"/>
</dbReference>
<keyword evidence="2" id="KW-0819">tRNA processing</keyword>
<name>A0A1Y1ZEU3_9PLEO</name>
<proteinExistence type="inferred from homology"/>
<comment type="similarity">
    <text evidence="1">Belongs to the tRNA pseudouridine synthase TruA family.</text>
</comment>
<dbReference type="AlphaFoldDB" id="A0A1Y1ZEU3"/>
<organism evidence="6 7">
    <name type="scientific">Clohesyomyces aquaticus</name>
    <dbReference type="NCBI Taxonomy" id="1231657"/>
    <lineage>
        <taxon>Eukaryota</taxon>
        <taxon>Fungi</taxon>
        <taxon>Dikarya</taxon>
        <taxon>Ascomycota</taxon>
        <taxon>Pezizomycotina</taxon>
        <taxon>Dothideomycetes</taxon>
        <taxon>Pleosporomycetidae</taxon>
        <taxon>Pleosporales</taxon>
        <taxon>Lindgomycetaceae</taxon>
        <taxon>Clohesyomyces</taxon>
    </lineage>
</organism>
<dbReference type="GO" id="GO:0009982">
    <property type="term" value="F:pseudouridine synthase activity"/>
    <property type="evidence" value="ECO:0007669"/>
    <property type="project" value="InterPro"/>
</dbReference>
<feature type="region of interest" description="Disordered" evidence="4">
    <location>
        <begin position="187"/>
        <end position="237"/>
    </location>
</feature>
<dbReference type="EMBL" id="MCFA01000102">
    <property type="protein sequence ID" value="ORY08345.1"/>
    <property type="molecule type" value="Genomic_DNA"/>
</dbReference>
<feature type="compositionally biased region" description="Basic and acidic residues" evidence="4">
    <location>
        <begin position="193"/>
        <end position="215"/>
    </location>
</feature>
<gene>
    <name evidence="6" type="ORF">BCR34DRAFT_488846</name>
</gene>
<dbReference type="InterPro" id="IPR020103">
    <property type="entry name" value="PsdUridine_synth_cat_dom_sf"/>
</dbReference>
<dbReference type="PANTHER" id="PTHR11142">
    <property type="entry name" value="PSEUDOURIDYLATE SYNTHASE"/>
    <property type="match status" value="1"/>
</dbReference>
<feature type="region of interest" description="Disordered" evidence="4">
    <location>
        <begin position="30"/>
        <end position="76"/>
    </location>
</feature>
<evidence type="ECO:0000256" key="4">
    <source>
        <dbReference type="SAM" id="MobiDB-lite"/>
    </source>
</evidence>
<dbReference type="SUPFAM" id="SSF55120">
    <property type="entry name" value="Pseudouridine synthase"/>
    <property type="match status" value="1"/>
</dbReference>
<comment type="caution">
    <text evidence="6">The sequence shown here is derived from an EMBL/GenBank/DDBJ whole genome shotgun (WGS) entry which is preliminary data.</text>
</comment>
<dbReference type="InterPro" id="IPR001406">
    <property type="entry name" value="PsdUridine_synth_TruA"/>
</dbReference>
<reference evidence="6 7" key="1">
    <citation type="submission" date="2016-07" db="EMBL/GenBank/DDBJ databases">
        <title>Pervasive Adenine N6-methylation of Active Genes in Fungi.</title>
        <authorList>
            <consortium name="DOE Joint Genome Institute"/>
            <person name="Mondo S.J."/>
            <person name="Dannebaum R.O."/>
            <person name="Kuo R.C."/>
            <person name="Labutti K."/>
            <person name="Haridas S."/>
            <person name="Kuo A."/>
            <person name="Salamov A."/>
            <person name="Ahrendt S.R."/>
            <person name="Lipzen A."/>
            <person name="Sullivan W."/>
            <person name="Andreopoulos W.B."/>
            <person name="Clum A."/>
            <person name="Lindquist E."/>
            <person name="Daum C."/>
            <person name="Ramamoorthy G.K."/>
            <person name="Gryganskyi A."/>
            <person name="Culley D."/>
            <person name="Magnuson J.K."/>
            <person name="James T.Y."/>
            <person name="O'Malley M.A."/>
            <person name="Stajich J.E."/>
            <person name="Spatafora J.W."/>
            <person name="Visel A."/>
            <person name="Grigoriev I.V."/>
        </authorList>
    </citation>
    <scope>NUCLEOTIDE SEQUENCE [LARGE SCALE GENOMIC DNA]</scope>
    <source>
        <strain evidence="6 7">CBS 115471</strain>
    </source>
</reference>
<dbReference type="Gene3D" id="3.30.70.580">
    <property type="entry name" value="Pseudouridine synthase I, catalytic domain, N-terminal subdomain"/>
    <property type="match status" value="1"/>
</dbReference>
<evidence type="ECO:0000256" key="1">
    <source>
        <dbReference type="ARBA" id="ARBA00009375"/>
    </source>
</evidence>
<dbReference type="Proteomes" id="UP000193144">
    <property type="component" value="Unassembled WGS sequence"/>
</dbReference>
<dbReference type="InterPro" id="IPR020095">
    <property type="entry name" value="PsdUridine_synth_TruA_C"/>
</dbReference>
<evidence type="ECO:0000256" key="3">
    <source>
        <dbReference type="ARBA" id="ARBA00023235"/>
    </source>
</evidence>
<dbReference type="PANTHER" id="PTHR11142:SF5">
    <property type="entry name" value="TRNA PSEUDOURIDINE(38_39) SYNTHASE"/>
    <property type="match status" value="1"/>
</dbReference>
<dbReference type="OrthoDB" id="25767at2759"/>